<organism evidence="4 5">
    <name type="scientific">Krasilnikovia cinnamomea</name>
    <dbReference type="NCBI Taxonomy" id="349313"/>
    <lineage>
        <taxon>Bacteria</taxon>
        <taxon>Bacillati</taxon>
        <taxon>Actinomycetota</taxon>
        <taxon>Actinomycetes</taxon>
        <taxon>Micromonosporales</taxon>
        <taxon>Micromonosporaceae</taxon>
        <taxon>Krasilnikovia</taxon>
    </lineage>
</organism>
<gene>
    <name evidence="4" type="ORF">EV385_5906</name>
</gene>
<keyword evidence="2" id="KW-0812">Transmembrane</keyword>
<dbReference type="AlphaFoldDB" id="A0A4Q7ZS35"/>
<evidence type="ECO:0000313" key="5">
    <source>
        <dbReference type="Proteomes" id="UP000292564"/>
    </source>
</evidence>
<keyword evidence="2" id="KW-1133">Transmembrane helix</keyword>
<evidence type="ECO:0000256" key="3">
    <source>
        <dbReference type="SAM" id="SignalP"/>
    </source>
</evidence>
<keyword evidence="3" id="KW-0732">Signal</keyword>
<proteinExistence type="predicted"/>
<protein>
    <submittedName>
        <fullName evidence="4">Uncharacterized protein</fullName>
    </submittedName>
</protein>
<feature type="transmembrane region" description="Helical" evidence="2">
    <location>
        <begin position="80"/>
        <end position="103"/>
    </location>
</feature>
<feature type="signal peptide" evidence="3">
    <location>
        <begin position="1"/>
        <end position="19"/>
    </location>
</feature>
<keyword evidence="2" id="KW-0472">Membrane</keyword>
<dbReference type="Proteomes" id="UP000292564">
    <property type="component" value="Unassembled WGS sequence"/>
</dbReference>
<reference evidence="4 5" key="1">
    <citation type="submission" date="2019-02" db="EMBL/GenBank/DDBJ databases">
        <title>Sequencing the genomes of 1000 actinobacteria strains.</title>
        <authorList>
            <person name="Klenk H.-P."/>
        </authorList>
    </citation>
    <scope>NUCLEOTIDE SEQUENCE [LARGE SCALE GENOMIC DNA]</scope>
    <source>
        <strain evidence="4 5">DSM 45162</strain>
    </source>
</reference>
<evidence type="ECO:0000256" key="1">
    <source>
        <dbReference type="SAM" id="MobiDB-lite"/>
    </source>
</evidence>
<feature type="region of interest" description="Disordered" evidence="1">
    <location>
        <begin position="107"/>
        <end position="127"/>
    </location>
</feature>
<dbReference type="EMBL" id="SHKY01000001">
    <property type="protein sequence ID" value="RZU53970.1"/>
    <property type="molecule type" value="Genomic_DNA"/>
</dbReference>
<feature type="compositionally biased region" description="Pro residues" evidence="1">
    <location>
        <begin position="116"/>
        <end position="125"/>
    </location>
</feature>
<comment type="caution">
    <text evidence="4">The sequence shown here is derived from an EMBL/GenBank/DDBJ whole genome shotgun (WGS) entry which is preliminary data.</text>
</comment>
<sequence>MLLACTLFGLAAMHTLGHAGLHMEAHTDHRPAGPVVTVAAVTAAGPAVMEVSASVVDGCPGCPHGADPSGSGHGDGGMSGWDVCLAVLTGFAALGLLAGLLLARSRPDRAPSGTPRTPPRVPRGPPLRLGLVLAAGSVLRV</sequence>
<evidence type="ECO:0000256" key="2">
    <source>
        <dbReference type="SAM" id="Phobius"/>
    </source>
</evidence>
<feature type="chain" id="PRO_5038939717" evidence="3">
    <location>
        <begin position="20"/>
        <end position="141"/>
    </location>
</feature>
<name>A0A4Q7ZS35_9ACTN</name>
<accession>A0A4Q7ZS35</accession>
<evidence type="ECO:0000313" key="4">
    <source>
        <dbReference type="EMBL" id="RZU53970.1"/>
    </source>
</evidence>
<keyword evidence="5" id="KW-1185">Reference proteome</keyword>